<evidence type="ECO:0000313" key="4">
    <source>
        <dbReference type="Proteomes" id="UP001259982"/>
    </source>
</evidence>
<gene>
    <name evidence="3" type="ORF">RM531_07710</name>
</gene>
<name>A0ABU3BAS0_9GAMM</name>
<feature type="signal peptide" evidence="1">
    <location>
        <begin position="1"/>
        <end position="22"/>
    </location>
</feature>
<feature type="chain" id="PRO_5046078998" evidence="1">
    <location>
        <begin position="23"/>
        <end position="231"/>
    </location>
</feature>
<dbReference type="InterPro" id="IPR051702">
    <property type="entry name" value="SH3_domain_YSC84-like"/>
</dbReference>
<comment type="caution">
    <text evidence="3">The sequence shown here is derived from an EMBL/GenBank/DDBJ whole genome shotgun (WGS) entry which is preliminary data.</text>
</comment>
<keyword evidence="1" id="KW-0732">Signal</keyword>
<organism evidence="3 4">
    <name type="scientific">Spectribacter acetivorans</name>
    <dbReference type="NCBI Taxonomy" id="3075603"/>
    <lineage>
        <taxon>Bacteria</taxon>
        <taxon>Pseudomonadati</taxon>
        <taxon>Pseudomonadota</taxon>
        <taxon>Gammaproteobacteria</taxon>
        <taxon>Salinisphaerales</taxon>
        <taxon>Salinisphaeraceae</taxon>
        <taxon>Spectribacter</taxon>
    </lineage>
</organism>
<feature type="domain" description="Ysc84 actin-binding" evidence="2">
    <location>
        <begin position="99"/>
        <end position="224"/>
    </location>
</feature>
<reference evidence="3 4" key="1">
    <citation type="submission" date="2023-09" db="EMBL/GenBank/DDBJ databases">
        <authorList>
            <person name="Rey-Velasco X."/>
        </authorList>
    </citation>
    <scope>NUCLEOTIDE SEQUENCE [LARGE SCALE GENOMIC DNA]</scope>
    <source>
        <strain evidence="3 4">P385</strain>
    </source>
</reference>
<dbReference type="RefSeq" id="WP_311658455.1">
    <property type="nucleotide sequence ID" value="NZ_JAVRHY010000005.1"/>
</dbReference>
<dbReference type="Pfam" id="PF04366">
    <property type="entry name" value="Ysc84"/>
    <property type="match status" value="1"/>
</dbReference>
<dbReference type="CDD" id="cd11524">
    <property type="entry name" value="SYLF"/>
    <property type="match status" value="1"/>
</dbReference>
<evidence type="ECO:0000256" key="1">
    <source>
        <dbReference type="SAM" id="SignalP"/>
    </source>
</evidence>
<proteinExistence type="predicted"/>
<dbReference type="Proteomes" id="UP001259982">
    <property type="component" value="Unassembled WGS sequence"/>
</dbReference>
<dbReference type="PANTHER" id="PTHR15629:SF2">
    <property type="entry name" value="SH3 DOMAIN-CONTAINING YSC84-LIKE PROTEIN 1"/>
    <property type="match status" value="1"/>
</dbReference>
<dbReference type="InterPro" id="IPR007461">
    <property type="entry name" value="Ysc84_actin-binding"/>
</dbReference>
<sequence length="231" mass="24387">MNKFCTATLAGTLMLFHAVAGAGISENEEVNEATAVLTDFVNIPENAIPPKLLNQAYGVAVIPSVLKVGLIIAGRRGSGLVSIRGENGKWSNPAFINLTGGSLGWQIGASSTDVILIFKSRRSIDRIARGDFTLGGDASVAAGPVGRSASAATNISFDAEVYSYSRSRGLFAGISLEGAALSMDHAANQDFYDEAGITPYEILDSTDDSAMPEPGRQFVRTLSQYLPRPQE</sequence>
<dbReference type="EMBL" id="JAVRHY010000005">
    <property type="protein sequence ID" value="MDT0618358.1"/>
    <property type="molecule type" value="Genomic_DNA"/>
</dbReference>
<evidence type="ECO:0000259" key="2">
    <source>
        <dbReference type="Pfam" id="PF04366"/>
    </source>
</evidence>
<evidence type="ECO:0000313" key="3">
    <source>
        <dbReference type="EMBL" id="MDT0618358.1"/>
    </source>
</evidence>
<dbReference type="PANTHER" id="PTHR15629">
    <property type="entry name" value="SH3YL1 PROTEIN"/>
    <property type="match status" value="1"/>
</dbReference>
<keyword evidence="4" id="KW-1185">Reference proteome</keyword>
<accession>A0ABU3BAS0</accession>
<protein>
    <submittedName>
        <fullName evidence="3">Lipid-binding SYLF domain-containing protein</fullName>
    </submittedName>
</protein>